<reference evidence="2" key="1">
    <citation type="journal article" date="2015" name="Nature">
        <title>Complex archaea that bridge the gap between prokaryotes and eukaryotes.</title>
        <authorList>
            <person name="Spang A."/>
            <person name="Saw J.H."/>
            <person name="Jorgensen S.L."/>
            <person name="Zaremba-Niedzwiedzka K."/>
            <person name="Martijn J."/>
            <person name="Lind A.E."/>
            <person name="van Eijk R."/>
            <person name="Schleper C."/>
            <person name="Guy L."/>
            <person name="Ettema T.J."/>
        </authorList>
    </citation>
    <scope>NUCLEOTIDE SEQUENCE</scope>
</reference>
<protein>
    <submittedName>
        <fullName evidence="2">Uncharacterized protein</fullName>
    </submittedName>
</protein>
<feature type="transmembrane region" description="Helical" evidence="1">
    <location>
        <begin position="26"/>
        <end position="46"/>
    </location>
</feature>
<keyword evidence="1" id="KW-1133">Transmembrane helix</keyword>
<comment type="caution">
    <text evidence="2">The sequence shown here is derived from an EMBL/GenBank/DDBJ whole genome shotgun (WGS) entry which is preliminary data.</text>
</comment>
<keyword evidence="1" id="KW-0812">Transmembrane</keyword>
<sequence>MVFGKCLGSLIIPDNESSNMKKTTKISIAFIAIVLLSYVYLLSLSIRPARFTIPDNIEDITQEELINNLVAERVRENLIPLLGNELNLIPKFTFNKYVKSFQKISVNDWQTKWIDHKNMLIEKAKENQLDHASLTKCLDQIALLNDEELALVPILACSCKSLFSDVWVIVCVWGQTTITSEGISSGDLSLGHVRVWAFRAKDQEVIGFNTCD</sequence>
<keyword evidence="1" id="KW-0472">Membrane</keyword>
<evidence type="ECO:0000256" key="1">
    <source>
        <dbReference type="SAM" id="Phobius"/>
    </source>
</evidence>
<dbReference type="EMBL" id="LAZR01051219">
    <property type="protein sequence ID" value="KKK85630.1"/>
    <property type="molecule type" value="Genomic_DNA"/>
</dbReference>
<gene>
    <name evidence="2" type="ORF">LCGC14_2771370</name>
</gene>
<dbReference type="AlphaFoldDB" id="A0A0F8ZHV2"/>
<accession>A0A0F8ZHV2</accession>
<evidence type="ECO:0000313" key="2">
    <source>
        <dbReference type="EMBL" id="KKK85630.1"/>
    </source>
</evidence>
<organism evidence="2">
    <name type="scientific">marine sediment metagenome</name>
    <dbReference type="NCBI Taxonomy" id="412755"/>
    <lineage>
        <taxon>unclassified sequences</taxon>
        <taxon>metagenomes</taxon>
        <taxon>ecological metagenomes</taxon>
    </lineage>
</organism>
<proteinExistence type="predicted"/>
<name>A0A0F8ZHV2_9ZZZZ</name>